<protein>
    <recommendedName>
        <fullName evidence="2">HTH Mu-type domain-containing protein</fullName>
    </recommendedName>
</protein>
<feature type="transmembrane region" description="Helical" evidence="1">
    <location>
        <begin position="6"/>
        <end position="26"/>
    </location>
</feature>
<proteinExistence type="predicted"/>
<keyword evidence="1" id="KW-1133">Transmembrane helix</keyword>
<dbReference type="SUPFAM" id="SSF46955">
    <property type="entry name" value="Putative DNA-binding domain"/>
    <property type="match status" value="1"/>
</dbReference>
<keyword evidence="1" id="KW-0472">Membrane</keyword>
<evidence type="ECO:0000259" key="2">
    <source>
        <dbReference type="PROSITE" id="PS51702"/>
    </source>
</evidence>
<dbReference type="EMBL" id="JBBGZW010000001">
    <property type="protein sequence ID" value="MEJ5044564.1"/>
    <property type="molecule type" value="Genomic_DNA"/>
</dbReference>
<dbReference type="RefSeq" id="WP_238344410.1">
    <property type="nucleotide sequence ID" value="NZ_JACAWY010000001.1"/>
</dbReference>
<dbReference type="InterPro" id="IPR003314">
    <property type="entry name" value="Mu-type_HTH"/>
</dbReference>
<name>A0ABU8PP97_9GAMM</name>
<keyword evidence="4" id="KW-1185">Reference proteome</keyword>
<accession>A0ABU8PP97</accession>
<dbReference type="Gene3D" id="1.10.10.10">
    <property type="entry name" value="Winged helix-like DNA-binding domain superfamily/Winged helix DNA-binding domain"/>
    <property type="match status" value="1"/>
</dbReference>
<evidence type="ECO:0000313" key="4">
    <source>
        <dbReference type="Proteomes" id="UP001362100"/>
    </source>
</evidence>
<dbReference type="PROSITE" id="PS51702">
    <property type="entry name" value="HTH_MU"/>
    <property type="match status" value="1"/>
</dbReference>
<dbReference type="InterPro" id="IPR009061">
    <property type="entry name" value="DNA-bd_dom_put_sf"/>
</dbReference>
<evidence type="ECO:0000256" key="1">
    <source>
        <dbReference type="SAM" id="Phobius"/>
    </source>
</evidence>
<comment type="caution">
    <text evidence="3">The sequence shown here is derived from an EMBL/GenBank/DDBJ whole genome shotgun (WGS) entry which is preliminary data.</text>
</comment>
<dbReference type="Proteomes" id="UP001362100">
    <property type="component" value="Unassembled WGS sequence"/>
</dbReference>
<sequence>MRIKGTYQVLFMVLYVPFFNVLIFWIKFMKNILDVSSTAENEGDSEQWLSAQAFVGIAGMPGTAKGCRLRLEKLAVMHPEIKRKRTGHKGFEYHIRAAGMSLKSERAEQAIQSIASPHGADEQLNLWVQLFKSMEPHSRDRLLQQALQQAADDLSLTHHSMPAEVISLAHQLMALSEEQRKQLLEGISK</sequence>
<organism evidence="3 4">
    <name type="scientific">Pantoea nemavictus</name>
    <dbReference type="NCBI Taxonomy" id="2726955"/>
    <lineage>
        <taxon>Bacteria</taxon>
        <taxon>Pseudomonadati</taxon>
        <taxon>Pseudomonadota</taxon>
        <taxon>Gammaproteobacteria</taxon>
        <taxon>Enterobacterales</taxon>
        <taxon>Erwiniaceae</taxon>
        <taxon>Pantoea</taxon>
    </lineage>
</organism>
<gene>
    <name evidence="3" type="ORF">WH298_04955</name>
</gene>
<dbReference type="InterPro" id="IPR036388">
    <property type="entry name" value="WH-like_DNA-bd_sf"/>
</dbReference>
<reference evidence="3 4" key="1">
    <citation type="submission" date="2023-12" db="EMBL/GenBank/DDBJ databases">
        <title>Gut-associated functions are favored during microbiome assembly across C. elegans life.</title>
        <authorList>
            <person name="Zimmermann J."/>
        </authorList>
    </citation>
    <scope>NUCLEOTIDE SEQUENCE [LARGE SCALE GENOMIC DNA]</scope>
    <source>
        <strain evidence="3 4">BIGb0393</strain>
    </source>
</reference>
<evidence type="ECO:0000313" key="3">
    <source>
        <dbReference type="EMBL" id="MEJ5044564.1"/>
    </source>
</evidence>
<feature type="domain" description="HTH Mu-type" evidence="2">
    <location>
        <begin position="45"/>
        <end position="114"/>
    </location>
</feature>
<keyword evidence="1" id="KW-0812">Transmembrane</keyword>